<evidence type="ECO:0000313" key="3">
    <source>
        <dbReference type="Proteomes" id="UP001209682"/>
    </source>
</evidence>
<gene>
    <name evidence="2" type="ORF">OKC24_18520</name>
</gene>
<geneLocation type="plasmid" evidence="2">
    <name>unnamed2</name>
</geneLocation>
<dbReference type="Gene3D" id="3.40.50.300">
    <property type="entry name" value="P-loop containing nucleotide triphosphate hydrolases"/>
    <property type="match status" value="2"/>
</dbReference>
<sequence length="1195" mass="140695">MSLLDKIPQDEKYKLNIQHHSENVEIWCVLLDNMTLKVKHWKIEDKSEDLTLREIWLNEVRQLNRLKSIGNSSKYLELLYKSDIDEKGYYLIYKTSEDTITLREFIEDNIKDTKTSRQNFKLKLNYHWIHPLGLKKIENRIILWKNILKIVRAIKILHDQGIVHRNISLDTILVDDSQDNDEESDKFKLSGFEWSIYLNNLKKVDYSPIIKSEIINSSTSNDWWSLGNIIKEILHSNNFELFLSKSEINILKILEDNNENKKNLLNAEIIEKIIKNIINELPQYDNNNQNAYLTSNDNQESDGYKKIRNKLCEFLKKELTYEEVFILFENDLNLTKIDIRQVEFKDNYVYLLKGKTLIYQIDSYKQGNQNWGIGYITNIFEKYPNWSDFSEKIEIHNNTRYIKKSKISSQENDDFFNWNIVVNQFEKNRILNDKEKKCLQGLVLNHAIDTASFMNQKYNVKYEEVNTENIDIHSKSIFEDDNNYYQISLITSEHKDKISQSLNIKKQSSIFYSQFETEELSKEWIIESKNENEIKKTFTLYYVTKLNGKLIFSSKQNINIHFNINEEYIFYPKSISGTKIQLERRNHSISKLIDQQNLLESLTDPAQCLQEMSYDYDLTESLKALDNSKRNIFHKLLTINPNFIVQGPPGVGKTHLISTLVKQIFKDEKSSKVIVTAQSHSTVQVLYDAITKNCETDDLIIIDAFDNDENIEDENTYNKVMNKYIENFSKSGMYKNAIKTYHHDVKTELRKIVQEKQSYQFYNTVLKSANLIFTTTNSKTLERLIRNNINFDLSIMEESAKASGVELISPMLVSHKRVMIGDYLQLPAFGEQTINSIAKNKDLFDYRLILSELNNINFRKDILYKLGLNYQSPEDLEIDDGIKNEIVLNLTKYFSIFRFFAKEAEKIKNRDTKSFGETINTQYRMHPDISKIVSSTVYKNILQDNLEQKEYYLKETSIPIIFKDHKFEGDLNLKKAVIWVNVKDKNDNPNQISDYESDYTNEKEINIIKEILDAMHLNENYLKKKTIGIQILSPYRKQVEKINISLKDYQLNNGLKIENGADFARTVDSFQGDEADIIVISLVRHNSFTPYTRALGFLMDMRRMNVLLSRAKYKMIIIGCFKLFKYWSNYIEENPQLFQKINNELEINNLNFITDFVKLATPDYNLMIDKSMNSKEFKYINFLSTDTILENSNES</sequence>
<organism evidence="2 3">
    <name type="scientific">Acinetobacter entericus</name>
    <dbReference type="NCBI Taxonomy" id="2989714"/>
    <lineage>
        <taxon>Bacteria</taxon>
        <taxon>Pseudomonadati</taxon>
        <taxon>Pseudomonadota</taxon>
        <taxon>Gammaproteobacteria</taxon>
        <taxon>Moraxellales</taxon>
        <taxon>Moraxellaceae</taxon>
        <taxon>Acinetobacter</taxon>
    </lineage>
</organism>
<dbReference type="CDD" id="cd18808">
    <property type="entry name" value="SF1_C_Upf1"/>
    <property type="match status" value="1"/>
</dbReference>
<dbReference type="InterPro" id="IPR011009">
    <property type="entry name" value="Kinase-like_dom_sf"/>
</dbReference>
<evidence type="ECO:0000313" key="2">
    <source>
        <dbReference type="EMBL" id="MCW8041122.1"/>
    </source>
</evidence>
<dbReference type="PANTHER" id="PTHR10887:SF495">
    <property type="entry name" value="HELICASE SENATAXIN ISOFORM X1-RELATED"/>
    <property type="match status" value="1"/>
</dbReference>
<dbReference type="InterPro" id="IPR000719">
    <property type="entry name" value="Prot_kinase_dom"/>
</dbReference>
<name>A0ABT3NNI1_9GAMM</name>
<dbReference type="SUPFAM" id="SSF52540">
    <property type="entry name" value="P-loop containing nucleoside triphosphate hydrolases"/>
    <property type="match status" value="1"/>
</dbReference>
<dbReference type="Proteomes" id="UP001209682">
    <property type="component" value="Unassembled WGS sequence"/>
</dbReference>
<dbReference type="RefSeq" id="WP_241284340.1">
    <property type="nucleotide sequence ID" value="NZ_JAPEQW010000050.1"/>
</dbReference>
<proteinExistence type="predicted"/>
<protein>
    <submittedName>
        <fullName evidence="2">AAA domain-containing protein</fullName>
    </submittedName>
</protein>
<dbReference type="Pfam" id="PF13086">
    <property type="entry name" value="AAA_11"/>
    <property type="match status" value="2"/>
</dbReference>
<dbReference type="InterPro" id="IPR045055">
    <property type="entry name" value="DNA2/NAM7-like"/>
</dbReference>
<reference evidence="2 3" key="1">
    <citation type="submission" date="2022-11" db="EMBL/GenBank/DDBJ databases">
        <title>Acinetobacter entericus sp. nov., isolated from the gut of the plastic-eating larvae of the Coleoptera insect Zophobas atratus.</title>
        <authorList>
            <person name="Dong X."/>
            <person name="Yang Y."/>
        </authorList>
    </citation>
    <scope>NUCLEOTIDE SEQUENCE [LARGE SCALE GENOMIC DNA]</scope>
    <source>
        <strain evidence="2 3">BIT-DXN8</strain>
        <plasmid evidence="2">unnamed2</plasmid>
    </source>
</reference>
<keyword evidence="2" id="KW-0614">Plasmid</keyword>
<dbReference type="InterPro" id="IPR047187">
    <property type="entry name" value="SF1_C_Upf1"/>
</dbReference>
<comment type="caution">
    <text evidence="2">The sequence shown here is derived from an EMBL/GenBank/DDBJ whole genome shotgun (WGS) entry which is preliminary data.</text>
</comment>
<dbReference type="InterPro" id="IPR041679">
    <property type="entry name" value="DNA2/NAM7-like_C"/>
</dbReference>
<dbReference type="Pfam" id="PF13087">
    <property type="entry name" value="AAA_12"/>
    <property type="match status" value="1"/>
</dbReference>
<accession>A0ABT3NNI1</accession>
<dbReference type="PROSITE" id="PS50011">
    <property type="entry name" value="PROTEIN_KINASE_DOM"/>
    <property type="match status" value="1"/>
</dbReference>
<dbReference type="PANTHER" id="PTHR10887">
    <property type="entry name" value="DNA2/NAM7 HELICASE FAMILY"/>
    <property type="match status" value="1"/>
</dbReference>
<evidence type="ECO:0000259" key="1">
    <source>
        <dbReference type="PROSITE" id="PS50011"/>
    </source>
</evidence>
<dbReference type="Gene3D" id="1.10.510.10">
    <property type="entry name" value="Transferase(Phosphotransferase) domain 1"/>
    <property type="match status" value="1"/>
</dbReference>
<keyword evidence="3" id="KW-1185">Reference proteome</keyword>
<dbReference type="SUPFAM" id="SSF56112">
    <property type="entry name" value="Protein kinase-like (PK-like)"/>
    <property type="match status" value="1"/>
</dbReference>
<dbReference type="EMBL" id="JAPEQW010000050">
    <property type="protein sequence ID" value="MCW8041122.1"/>
    <property type="molecule type" value="Genomic_DNA"/>
</dbReference>
<dbReference type="InterPro" id="IPR041677">
    <property type="entry name" value="DNA2/NAM7_AAA_11"/>
</dbReference>
<feature type="domain" description="Protein kinase" evidence="1">
    <location>
        <begin position="1"/>
        <end position="293"/>
    </location>
</feature>
<dbReference type="InterPro" id="IPR027417">
    <property type="entry name" value="P-loop_NTPase"/>
</dbReference>